<organism evidence="2 3">
    <name type="scientific">Oryza meyeriana var. granulata</name>
    <dbReference type="NCBI Taxonomy" id="110450"/>
    <lineage>
        <taxon>Eukaryota</taxon>
        <taxon>Viridiplantae</taxon>
        <taxon>Streptophyta</taxon>
        <taxon>Embryophyta</taxon>
        <taxon>Tracheophyta</taxon>
        <taxon>Spermatophyta</taxon>
        <taxon>Magnoliopsida</taxon>
        <taxon>Liliopsida</taxon>
        <taxon>Poales</taxon>
        <taxon>Poaceae</taxon>
        <taxon>BOP clade</taxon>
        <taxon>Oryzoideae</taxon>
        <taxon>Oryzeae</taxon>
        <taxon>Oryzinae</taxon>
        <taxon>Oryza</taxon>
        <taxon>Oryza meyeriana</taxon>
    </lineage>
</organism>
<evidence type="ECO:0000313" key="2">
    <source>
        <dbReference type="EMBL" id="KAF0908235.1"/>
    </source>
</evidence>
<feature type="region of interest" description="Disordered" evidence="1">
    <location>
        <begin position="1"/>
        <end position="46"/>
    </location>
</feature>
<reference evidence="2 3" key="1">
    <citation type="submission" date="2019-11" db="EMBL/GenBank/DDBJ databases">
        <title>Whole genome sequence of Oryza granulata.</title>
        <authorList>
            <person name="Li W."/>
        </authorList>
    </citation>
    <scope>NUCLEOTIDE SEQUENCE [LARGE SCALE GENOMIC DNA]</scope>
    <source>
        <strain evidence="3">cv. Menghai</strain>
        <tissue evidence="2">Leaf</tissue>
    </source>
</reference>
<feature type="compositionally biased region" description="Basic residues" evidence="1">
    <location>
        <begin position="30"/>
        <end position="41"/>
    </location>
</feature>
<evidence type="ECO:0000313" key="3">
    <source>
        <dbReference type="Proteomes" id="UP000479710"/>
    </source>
</evidence>
<name>A0A6G1D5Y0_9ORYZ</name>
<comment type="caution">
    <text evidence="2">The sequence shown here is derived from an EMBL/GenBank/DDBJ whole genome shotgun (WGS) entry which is preliminary data.</text>
</comment>
<keyword evidence="3" id="KW-1185">Reference proteome</keyword>
<sequence length="152" mass="17544">MEGRERQLKKPNLEGRTKQAPRSSQGSRQLRSKTSGKKQRGKSWWPIVALQPRRGMKCKERLLAKKWCPIHKTSSHSLEGCQVFHKAMAKHLGMPVEQRVRVVEKDYNAHESFDSEDDYPNADHKVAHIFDGSTSYISKREYKVEHQVCATS</sequence>
<protein>
    <submittedName>
        <fullName evidence="2">Uncharacterized protein</fullName>
    </submittedName>
</protein>
<feature type="compositionally biased region" description="Polar residues" evidence="1">
    <location>
        <begin position="20"/>
        <end position="29"/>
    </location>
</feature>
<accession>A0A6G1D5Y0</accession>
<gene>
    <name evidence="2" type="ORF">E2562_023857</name>
</gene>
<evidence type="ECO:0000256" key="1">
    <source>
        <dbReference type="SAM" id="MobiDB-lite"/>
    </source>
</evidence>
<feature type="compositionally biased region" description="Basic and acidic residues" evidence="1">
    <location>
        <begin position="1"/>
        <end position="17"/>
    </location>
</feature>
<dbReference type="Proteomes" id="UP000479710">
    <property type="component" value="Unassembled WGS sequence"/>
</dbReference>
<dbReference type="EMBL" id="SPHZ02000007">
    <property type="protein sequence ID" value="KAF0908235.1"/>
    <property type="molecule type" value="Genomic_DNA"/>
</dbReference>
<dbReference type="AlphaFoldDB" id="A0A6G1D5Y0"/>
<proteinExistence type="predicted"/>